<dbReference type="InterPro" id="IPR026444">
    <property type="entry name" value="Secre_tail"/>
</dbReference>
<protein>
    <submittedName>
        <fullName evidence="4">T9SS type A sorting domain-containing protein</fullName>
    </submittedName>
</protein>
<dbReference type="Proteomes" id="UP001597472">
    <property type="component" value="Unassembled WGS sequence"/>
</dbReference>
<gene>
    <name evidence="4" type="ORF">ACFSQP_00560</name>
</gene>
<evidence type="ECO:0000256" key="2">
    <source>
        <dbReference type="SAM" id="SignalP"/>
    </source>
</evidence>
<reference evidence="5" key="1">
    <citation type="journal article" date="2019" name="Int. J. Syst. Evol. Microbiol.">
        <title>The Global Catalogue of Microorganisms (GCM) 10K type strain sequencing project: providing services to taxonomists for standard genome sequencing and annotation.</title>
        <authorList>
            <consortium name="The Broad Institute Genomics Platform"/>
            <consortium name="The Broad Institute Genome Sequencing Center for Infectious Disease"/>
            <person name="Wu L."/>
            <person name="Ma J."/>
        </authorList>
    </citation>
    <scope>NUCLEOTIDE SEQUENCE [LARGE SCALE GENOMIC DNA]</scope>
    <source>
        <strain evidence="5">KCTC 42587</strain>
    </source>
</reference>
<feature type="chain" id="PRO_5045655172" evidence="2">
    <location>
        <begin position="21"/>
        <end position="336"/>
    </location>
</feature>
<keyword evidence="1 2" id="KW-0732">Signal</keyword>
<evidence type="ECO:0000313" key="5">
    <source>
        <dbReference type="Proteomes" id="UP001597472"/>
    </source>
</evidence>
<evidence type="ECO:0000256" key="1">
    <source>
        <dbReference type="ARBA" id="ARBA00022729"/>
    </source>
</evidence>
<sequence length="336" mass="36315">MKTTLQAILTLITTFSFAQAPITNFFSLPMSQYALVEPTGGLDQTTAGANMVWDFTNLTPLGVNTDTYAAPTSQQLQTYPGTTNVLSITTTGSDNVNTIFAKNEADNFYFTGVSAGDIILNYNSDNAFLGTFPLMYQNQVTDAVGGTFSSPDASGSFVGTIVTTVDAHGTLTTNNVGQGAYTGNVTRLKVVQNLTLTVVIFEGTVTQTSYYYYDNASGNLIFRSNTATVVFDLVNVNETISTYESFLSNPLSQEVINQDVADAFQVVPNPVSEVLTLKNKYQNPIKSIRVCDMHGRKVAETSGPLNTIGLPHLAGGMYVVYVQTENGIFTQKFLKK</sequence>
<feature type="signal peptide" evidence="2">
    <location>
        <begin position="1"/>
        <end position="20"/>
    </location>
</feature>
<comment type="caution">
    <text evidence="4">The sequence shown here is derived from an EMBL/GenBank/DDBJ whole genome shotgun (WGS) entry which is preliminary data.</text>
</comment>
<keyword evidence="5" id="KW-1185">Reference proteome</keyword>
<dbReference type="NCBIfam" id="TIGR04183">
    <property type="entry name" value="Por_Secre_tail"/>
    <property type="match status" value="1"/>
</dbReference>
<feature type="domain" description="Secretion system C-terminal sorting" evidence="3">
    <location>
        <begin position="267"/>
        <end position="333"/>
    </location>
</feature>
<organism evidence="4 5">
    <name type="scientific">Bizionia sediminis</name>
    <dbReference type="NCBI Taxonomy" id="1737064"/>
    <lineage>
        <taxon>Bacteria</taxon>
        <taxon>Pseudomonadati</taxon>
        <taxon>Bacteroidota</taxon>
        <taxon>Flavobacteriia</taxon>
        <taxon>Flavobacteriales</taxon>
        <taxon>Flavobacteriaceae</taxon>
        <taxon>Bizionia</taxon>
    </lineage>
</organism>
<evidence type="ECO:0000259" key="3">
    <source>
        <dbReference type="Pfam" id="PF18962"/>
    </source>
</evidence>
<dbReference type="EMBL" id="JBHULS010000001">
    <property type="protein sequence ID" value="MFD2550292.1"/>
    <property type="molecule type" value="Genomic_DNA"/>
</dbReference>
<name>A0ABW5KMR5_9FLAO</name>
<accession>A0ABW5KMR5</accession>
<proteinExistence type="predicted"/>
<evidence type="ECO:0000313" key="4">
    <source>
        <dbReference type="EMBL" id="MFD2550292.1"/>
    </source>
</evidence>
<dbReference type="Pfam" id="PF18962">
    <property type="entry name" value="Por_Secre_tail"/>
    <property type="match status" value="1"/>
</dbReference>
<dbReference type="RefSeq" id="WP_376891013.1">
    <property type="nucleotide sequence ID" value="NZ_JBHULS010000001.1"/>
</dbReference>